<evidence type="ECO:0000256" key="2">
    <source>
        <dbReference type="ARBA" id="ARBA00010050"/>
    </source>
</evidence>
<evidence type="ECO:0000313" key="10">
    <source>
        <dbReference type="Proteomes" id="UP001497512"/>
    </source>
</evidence>
<keyword evidence="10" id="KW-1185">Reference proteome</keyword>
<dbReference type="Proteomes" id="UP001497512">
    <property type="component" value="Chromosome 18"/>
</dbReference>
<dbReference type="SUPFAM" id="SSF48452">
    <property type="entry name" value="TPR-like"/>
    <property type="match status" value="1"/>
</dbReference>
<dbReference type="InterPro" id="IPR011990">
    <property type="entry name" value="TPR-like_helical_dom_sf"/>
</dbReference>
<organism evidence="9 10">
    <name type="scientific">Sphagnum troendelagicum</name>
    <dbReference type="NCBI Taxonomy" id="128251"/>
    <lineage>
        <taxon>Eukaryota</taxon>
        <taxon>Viridiplantae</taxon>
        <taxon>Streptophyta</taxon>
        <taxon>Embryophyta</taxon>
        <taxon>Bryophyta</taxon>
        <taxon>Sphagnophytina</taxon>
        <taxon>Sphagnopsida</taxon>
        <taxon>Sphagnales</taxon>
        <taxon>Sphagnaceae</taxon>
        <taxon>Sphagnum</taxon>
    </lineage>
</organism>
<protein>
    <recommendedName>
        <fullName evidence="7">Gamma-soluble NSF attachment protein</fullName>
    </recommendedName>
    <alternativeName>
        <fullName evidence="8">N-ethylmaleimide-sensitive factor attachment protein gamma</fullName>
    </alternativeName>
</protein>
<dbReference type="EMBL" id="OZ019910">
    <property type="protein sequence ID" value="CAK9211743.1"/>
    <property type="molecule type" value="Genomic_DNA"/>
</dbReference>
<keyword evidence="3" id="KW-0813">Transport</keyword>
<evidence type="ECO:0000313" key="9">
    <source>
        <dbReference type="EMBL" id="CAK9211743.1"/>
    </source>
</evidence>
<evidence type="ECO:0000256" key="7">
    <source>
        <dbReference type="ARBA" id="ARBA00040047"/>
    </source>
</evidence>
<keyword evidence="5" id="KW-0653">Protein transport</keyword>
<evidence type="ECO:0000256" key="6">
    <source>
        <dbReference type="ARBA" id="ARBA00023136"/>
    </source>
</evidence>
<dbReference type="PANTHER" id="PTHR13768">
    <property type="entry name" value="SOLUBLE NSF ATTACHMENT PROTEIN SNAP"/>
    <property type="match status" value="1"/>
</dbReference>
<sequence length="304" mass="33563">MASDKASNSNPKVAEAEKLVKKADKLTKLSFTKWFPDWTAATPLYEQAANAFKLAKMPEAAKIAYEKAATGQERSSSPWSAGKHLESAGGLARELGNFDEVIDLYKRASELYVQCGKVQPAADALDKGARAVEDVKPDAAVRMYIDACALLEEDGRDQMAFDSYRSAASIYIKLNRYEDAATVFLRWGQAADKCKAVQSQCKAYLSAIIVYLFADNFNLADASYNDCSQMDSFFKSDQNHCAVQLLSAYRQGRPDEIKHVVSTSSVIPHLDHMVIRLAKQLPSGKVTAIVDETGHNELDEDDLR</sequence>
<keyword evidence="6" id="KW-0472">Membrane</keyword>
<dbReference type="PANTHER" id="PTHR13768:SF2">
    <property type="entry name" value="GAMMA-SOLUBLE NSF ATTACHMENT PROTEIN"/>
    <property type="match status" value="1"/>
</dbReference>
<dbReference type="Gene3D" id="1.25.40.10">
    <property type="entry name" value="Tetratricopeptide repeat domain"/>
    <property type="match status" value="1"/>
</dbReference>
<evidence type="ECO:0000256" key="1">
    <source>
        <dbReference type="ARBA" id="ARBA00004170"/>
    </source>
</evidence>
<name>A0ABP0U3D8_9BRYO</name>
<dbReference type="InterPro" id="IPR000744">
    <property type="entry name" value="NSF_attach"/>
</dbReference>
<proteinExistence type="inferred from homology"/>
<comment type="subcellular location">
    <subcellularLocation>
        <location evidence="1">Membrane</location>
        <topology evidence="1">Peripheral membrane protein</topology>
    </subcellularLocation>
</comment>
<keyword evidence="4" id="KW-0931">ER-Golgi transport</keyword>
<evidence type="ECO:0000256" key="5">
    <source>
        <dbReference type="ARBA" id="ARBA00022927"/>
    </source>
</evidence>
<evidence type="ECO:0000256" key="8">
    <source>
        <dbReference type="ARBA" id="ARBA00042485"/>
    </source>
</evidence>
<comment type="similarity">
    <text evidence="2">Belongs to the SNAP family.</text>
</comment>
<accession>A0ABP0U3D8</accession>
<evidence type="ECO:0000256" key="4">
    <source>
        <dbReference type="ARBA" id="ARBA00022892"/>
    </source>
</evidence>
<dbReference type="Pfam" id="PF14938">
    <property type="entry name" value="SNAP"/>
    <property type="match status" value="1"/>
</dbReference>
<reference evidence="9" key="1">
    <citation type="submission" date="2024-02" db="EMBL/GenBank/DDBJ databases">
        <authorList>
            <consortium name="ELIXIR-Norway"/>
            <consortium name="Elixir Norway"/>
        </authorList>
    </citation>
    <scope>NUCLEOTIDE SEQUENCE</scope>
</reference>
<evidence type="ECO:0000256" key="3">
    <source>
        <dbReference type="ARBA" id="ARBA00022448"/>
    </source>
</evidence>
<gene>
    <name evidence="9" type="ORF">CSSPTR1EN2_LOCUS10973</name>
</gene>